<evidence type="ECO:0000256" key="2">
    <source>
        <dbReference type="ARBA" id="ARBA00022857"/>
    </source>
</evidence>
<dbReference type="FunFam" id="3.40.50.720:FF:000084">
    <property type="entry name" value="Short-chain dehydrogenase reductase"/>
    <property type="match status" value="1"/>
</dbReference>
<dbReference type="GO" id="GO:0016614">
    <property type="term" value="F:oxidoreductase activity, acting on CH-OH group of donors"/>
    <property type="evidence" value="ECO:0007669"/>
    <property type="project" value="UniProtKB-ARBA"/>
</dbReference>
<dbReference type="PRINTS" id="PR00080">
    <property type="entry name" value="SDRFAMILY"/>
</dbReference>
<dbReference type="GeneID" id="63692090"/>
<dbReference type="InterPro" id="IPR036291">
    <property type="entry name" value="NAD(P)-bd_dom_sf"/>
</dbReference>
<keyword evidence="3" id="KW-0560">Oxidoreductase</keyword>
<reference evidence="4 5" key="1">
    <citation type="journal article" date="2012" name="Science">
        <title>The Paleozoic origin of enzymatic lignin decomposition reconstructed from 31 fungal genomes.</title>
        <authorList>
            <person name="Floudas D."/>
            <person name="Binder M."/>
            <person name="Riley R."/>
            <person name="Barry K."/>
            <person name="Blanchette R.A."/>
            <person name="Henrissat B."/>
            <person name="Martinez A.T."/>
            <person name="Otillar R."/>
            <person name="Spatafora J.W."/>
            <person name="Yadav J.S."/>
            <person name="Aerts A."/>
            <person name="Benoit I."/>
            <person name="Boyd A."/>
            <person name="Carlson A."/>
            <person name="Copeland A."/>
            <person name="Coutinho P.M."/>
            <person name="de Vries R.P."/>
            <person name="Ferreira P."/>
            <person name="Findley K."/>
            <person name="Foster B."/>
            <person name="Gaskell J."/>
            <person name="Glotzer D."/>
            <person name="Gorecki P."/>
            <person name="Heitman J."/>
            <person name="Hesse C."/>
            <person name="Hori C."/>
            <person name="Igarashi K."/>
            <person name="Jurgens J.A."/>
            <person name="Kallen N."/>
            <person name="Kersten P."/>
            <person name="Kohler A."/>
            <person name="Kuees U."/>
            <person name="Kumar T.K.A."/>
            <person name="Kuo A."/>
            <person name="LaButti K."/>
            <person name="Larrondo L.F."/>
            <person name="Lindquist E."/>
            <person name="Ling A."/>
            <person name="Lombard V."/>
            <person name="Lucas S."/>
            <person name="Lundell T."/>
            <person name="Martin R."/>
            <person name="McLaughlin D.J."/>
            <person name="Morgenstern I."/>
            <person name="Morin E."/>
            <person name="Murat C."/>
            <person name="Nagy L.G."/>
            <person name="Nolan M."/>
            <person name="Ohm R.A."/>
            <person name="Patyshakuliyeva A."/>
            <person name="Rokas A."/>
            <person name="Ruiz-Duenas F.J."/>
            <person name="Sabat G."/>
            <person name="Salamov A."/>
            <person name="Samejima M."/>
            <person name="Schmutz J."/>
            <person name="Slot J.C."/>
            <person name="St John F."/>
            <person name="Stenlid J."/>
            <person name="Sun H."/>
            <person name="Sun S."/>
            <person name="Syed K."/>
            <person name="Tsang A."/>
            <person name="Wiebenga A."/>
            <person name="Young D."/>
            <person name="Pisabarro A."/>
            <person name="Eastwood D.C."/>
            <person name="Martin F."/>
            <person name="Cullen D."/>
            <person name="Grigoriev I.V."/>
            <person name="Hibbett D.S."/>
        </authorList>
    </citation>
    <scope>NUCLEOTIDE SEQUENCE [LARGE SCALE GENOMIC DNA]</scope>
    <source>
        <strain evidence="4 5">DJM-731 SS1</strain>
    </source>
</reference>
<dbReference type="Gene3D" id="3.40.50.720">
    <property type="entry name" value="NAD(P)-binding Rossmann-like Domain"/>
    <property type="match status" value="1"/>
</dbReference>
<keyword evidence="5" id="KW-1185">Reference proteome</keyword>
<evidence type="ECO:0000256" key="3">
    <source>
        <dbReference type="ARBA" id="ARBA00023002"/>
    </source>
</evidence>
<dbReference type="RefSeq" id="XP_040623798.1">
    <property type="nucleotide sequence ID" value="XM_040777028.1"/>
</dbReference>
<dbReference type="OrthoDB" id="5327538at2759"/>
<accession>M5FN64</accession>
<comment type="similarity">
    <text evidence="1">Belongs to the short-chain dehydrogenases/reductases (SDR) family.</text>
</comment>
<keyword evidence="2" id="KW-0521">NADP</keyword>
<dbReference type="STRING" id="1858805.M5FN64"/>
<dbReference type="PANTHER" id="PTHR48107">
    <property type="entry name" value="NADPH-DEPENDENT ALDEHYDE REDUCTASE-LIKE PROTEIN, CHLOROPLASTIC-RELATED"/>
    <property type="match status" value="1"/>
</dbReference>
<protein>
    <submittedName>
        <fullName evidence="4">NADP-binding protein</fullName>
    </submittedName>
</protein>
<name>M5FN64_DACPD</name>
<dbReference type="InterPro" id="IPR002347">
    <property type="entry name" value="SDR_fam"/>
</dbReference>
<dbReference type="InterPro" id="IPR020904">
    <property type="entry name" value="Sc_DH/Rdtase_CS"/>
</dbReference>
<dbReference type="PRINTS" id="PR00081">
    <property type="entry name" value="GDHRDH"/>
</dbReference>
<dbReference type="Pfam" id="PF13561">
    <property type="entry name" value="adh_short_C2"/>
    <property type="match status" value="1"/>
</dbReference>
<dbReference type="AlphaFoldDB" id="M5FN64"/>
<dbReference type="Proteomes" id="UP000030653">
    <property type="component" value="Unassembled WGS sequence"/>
</dbReference>
<evidence type="ECO:0000256" key="1">
    <source>
        <dbReference type="ARBA" id="ARBA00006484"/>
    </source>
</evidence>
<dbReference type="PROSITE" id="PS00061">
    <property type="entry name" value="ADH_SHORT"/>
    <property type="match status" value="1"/>
</dbReference>
<dbReference type="SUPFAM" id="SSF51735">
    <property type="entry name" value="NAD(P)-binding Rossmann-fold domains"/>
    <property type="match status" value="1"/>
</dbReference>
<proteinExistence type="inferred from homology"/>
<organism evidence="4 5">
    <name type="scientific">Dacryopinax primogenitus (strain DJM 731)</name>
    <name type="common">Brown rot fungus</name>
    <dbReference type="NCBI Taxonomy" id="1858805"/>
    <lineage>
        <taxon>Eukaryota</taxon>
        <taxon>Fungi</taxon>
        <taxon>Dikarya</taxon>
        <taxon>Basidiomycota</taxon>
        <taxon>Agaricomycotina</taxon>
        <taxon>Dacrymycetes</taxon>
        <taxon>Dacrymycetales</taxon>
        <taxon>Dacrymycetaceae</taxon>
        <taxon>Dacryopinax</taxon>
    </lineage>
</organism>
<dbReference type="EMBL" id="JH795879">
    <property type="protein sequence ID" value="EJT96900.1"/>
    <property type="molecule type" value="Genomic_DNA"/>
</dbReference>
<dbReference type="PANTHER" id="PTHR48107:SF7">
    <property type="entry name" value="RE15974P"/>
    <property type="match status" value="1"/>
</dbReference>
<dbReference type="OMA" id="AEYMVAQ"/>
<evidence type="ECO:0000313" key="5">
    <source>
        <dbReference type="Proteomes" id="UP000030653"/>
    </source>
</evidence>
<evidence type="ECO:0000313" key="4">
    <source>
        <dbReference type="EMBL" id="EJT96900.1"/>
    </source>
</evidence>
<sequence length="252" mass="26261">MSLLLPLQDKVALITGSSQGISASIAYKLASQGAAVVVNYAHSADKAQAVVEGLKALGRRAVAVKADVSGVEGAKALVEETLKHFGKIDILVLNAGIMGSATLSTLTESFYDAHFNTNVKGPLFLTQAAVPHMPTGGRIIFFSTGLTIQSGITPNYFVYTATKGAVEQLTRVLAKELGQKGITVNAVSPGPTSTELFLKGKPDRLIEGIKHSGPFGKLGDPQDIAEAVAFLVSEGARWVSGSVLRVTGAMIV</sequence>
<gene>
    <name evidence="4" type="ORF">DACRYDRAFT_91870</name>
</gene>
<dbReference type="HOGENOM" id="CLU_010194_1_3_1"/>